<reference evidence="3" key="1">
    <citation type="journal article" date="2019" name="Int. J. Syst. Evol. Microbiol.">
        <title>The Global Catalogue of Microorganisms (GCM) 10K type strain sequencing project: providing services to taxonomists for standard genome sequencing and annotation.</title>
        <authorList>
            <consortium name="The Broad Institute Genomics Platform"/>
            <consortium name="The Broad Institute Genome Sequencing Center for Infectious Disease"/>
            <person name="Wu L."/>
            <person name="Ma J."/>
        </authorList>
    </citation>
    <scope>NUCLEOTIDE SEQUENCE [LARGE SCALE GENOMIC DNA]</scope>
    <source>
        <strain evidence="3">JCM 18304</strain>
    </source>
</reference>
<feature type="region of interest" description="Disordered" evidence="1">
    <location>
        <begin position="1"/>
        <end position="25"/>
    </location>
</feature>
<dbReference type="RefSeq" id="WP_345625686.1">
    <property type="nucleotide sequence ID" value="NZ_BAABJQ010000001.1"/>
</dbReference>
<name>A0ABP9RIM2_9ACTN</name>
<keyword evidence="3" id="KW-1185">Reference proteome</keyword>
<comment type="caution">
    <text evidence="2">The sequence shown here is derived from an EMBL/GenBank/DDBJ whole genome shotgun (WGS) entry which is preliminary data.</text>
</comment>
<dbReference type="EMBL" id="BAABJQ010000001">
    <property type="protein sequence ID" value="GAA5178417.1"/>
    <property type="molecule type" value="Genomic_DNA"/>
</dbReference>
<evidence type="ECO:0000313" key="2">
    <source>
        <dbReference type="EMBL" id="GAA5178417.1"/>
    </source>
</evidence>
<dbReference type="Proteomes" id="UP001501570">
    <property type="component" value="Unassembled WGS sequence"/>
</dbReference>
<evidence type="ECO:0000313" key="3">
    <source>
        <dbReference type="Proteomes" id="UP001501570"/>
    </source>
</evidence>
<organism evidence="2 3">
    <name type="scientific">Rugosimonospora acidiphila</name>
    <dbReference type="NCBI Taxonomy" id="556531"/>
    <lineage>
        <taxon>Bacteria</taxon>
        <taxon>Bacillati</taxon>
        <taxon>Actinomycetota</taxon>
        <taxon>Actinomycetes</taxon>
        <taxon>Micromonosporales</taxon>
        <taxon>Micromonosporaceae</taxon>
        <taxon>Rugosimonospora</taxon>
    </lineage>
</organism>
<sequence>MTNLRVYPVDHGANQPAPIEPTEPETRTFADIENGEPEGTLDEIALDAAIL</sequence>
<gene>
    <name evidence="2" type="ORF">GCM10023322_05610</name>
</gene>
<accession>A0ABP9RIM2</accession>
<evidence type="ECO:0000256" key="1">
    <source>
        <dbReference type="SAM" id="MobiDB-lite"/>
    </source>
</evidence>
<proteinExistence type="predicted"/>
<protein>
    <submittedName>
        <fullName evidence="2">Uncharacterized protein</fullName>
    </submittedName>
</protein>